<comment type="caution">
    <text evidence="1">The sequence shown here is derived from an EMBL/GenBank/DDBJ whole genome shotgun (WGS) entry which is preliminary data.</text>
</comment>
<dbReference type="OrthoDB" id="1729737at2759"/>
<protein>
    <submittedName>
        <fullName evidence="1">Uncharacterized protein</fullName>
    </submittedName>
</protein>
<accession>A0A178Z1P3</accession>
<name>A0A178Z1P3_9EURO</name>
<sequence>MSRHLSEYESAFAQERFTTLLEEHTLGYIDPWESVQIEVVNINKLKQNFDGGAPVTIPTSVAPRYETLSLEVHEVLTDESGVSQFQEKEGLNIEISNISNVAVRKLESFTPHISSEIGSSHTFSDFATPLEPLGFDSKEARVTFTDHTAALEKDFVLTVKLDASTCIPGSPGGFAGSV</sequence>
<keyword evidence="2" id="KW-1185">Reference proteome</keyword>
<dbReference type="EMBL" id="LVYI01000036">
    <property type="protein sequence ID" value="OAP53720.1"/>
    <property type="molecule type" value="Genomic_DNA"/>
</dbReference>
<organism evidence="1 2">
    <name type="scientific">Fonsecaea erecta</name>
    <dbReference type="NCBI Taxonomy" id="1367422"/>
    <lineage>
        <taxon>Eukaryota</taxon>
        <taxon>Fungi</taxon>
        <taxon>Dikarya</taxon>
        <taxon>Ascomycota</taxon>
        <taxon>Pezizomycotina</taxon>
        <taxon>Eurotiomycetes</taxon>
        <taxon>Chaetothyriomycetidae</taxon>
        <taxon>Chaetothyriales</taxon>
        <taxon>Herpotrichiellaceae</taxon>
        <taxon>Fonsecaea</taxon>
    </lineage>
</organism>
<dbReference type="Proteomes" id="UP000078343">
    <property type="component" value="Unassembled WGS sequence"/>
</dbReference>
<dbReference type="RefSeq" id="XP_018687087.1">
    <property type="nucleotide sequence ID" value="XM_018843592.1"/>
</dbReference>
<gene>
    <name evidence="1" type="ORF">AYL99_12111</name>
</gene>
<proteinExistence type="predicted"/>
<dbReference type="AlphaFoldDB" id="A0A178Z1P3"/>
<reference evidence="1 2" key="1">
    <citation type="submission" date="2016-04" db="EMBL/GenBank/DDBJ databases">
        <title>Draft genome of Fonsecaea erecta CBS 125763.</title>
        <authorList>
            <person name="Weiss V.A."/>
            <person name="Vicente V.A."/>
            <person name="Raittz R.T."/>
            <person name="Moreno L.F."/>
            <person name="De Souza E.M."/>
            <person name="Pedrosa F.O."/>
            <person name="Steffens M.B."/>
            <person name="Faoro H."/>
            <person name="Tadra-Sfeir M.Z."/>
            <person name="Najafzadeh M.J."/>
            <person name="Felipe M.S."/>
            <person name="Teixeira M."/>
            <person name="Sun J."/>
            <person name="Xi L."/>
            <person name="Gomes R."/>
            <person name="De Azevedo C.M."/>
            <person name="Salgado C.G."/>
            <person name="Da Silva M.B."/>
            <person name="Nascimento M.F."/>
            <person name="Queiroz-Telles F."/>
            <person name="Attili D.S."/>
            <person name="Gorbushina A."/>
        </authorList>
    </citation>
    <scope>NUCLEOTIDE SEQUENCE [LARGE SCALE GENOMIC DNA]</scope>
    <source>
        <strain evidence="1 2">CBS 125763</strain>
    </source>
</reference>
<dbReference type="STRING" id="1367422.A0A178Z1P3"/>
<evidence type="ECO:0000313" key="2">
    <source>
        <dbReference type="Proteomes" id="UP000078343"/>
    </source>
</evidence>
<dbReference type="GeneID" id="30016276"/>
<evidence type="ECO:0000313" key="1">
    <source>
        <dbReference type="EMBL" id="OAP53720.1"/>
    </source>
</evidence>